<feature type="domain" description="FAD dependent oxidoreductase" evidence="2">
    <location>
        <begin position="33"/>
        <end position="389"/>
    </location>
</feature>
<keyword evidence="4" id="KW-1185">Reference proteome</keyword>
<evidence type="ECO:0000259" key="2">
    <source>
        <dbReference type="Pfam" id="PF01266"/>
    </source>
</evidence>
<evidence type="ECO:0000256" key="1">
    <source>
        <dbReference type="SAM" id="MobiDB-lite"/>
    </source>
</evidence>
<feature type="region of interest" description="Disordered" evidence="1">
    <location>
        <begin position="1"/>
        <end position="27"/>
    </location>
</feature>
<reference evidence="3 4" key="2">
    <citation type="submission" date="2020-03" db="EMBL/GenBank/DDBJ databases">
        <authorList>
            <person name="Ichikawa N."/>
            <person name="Kimura A."/>
            <person name="Kitahashi Y."/>
            <person name="Uohara A."/>
        </authorList>
    </citation>
    <scope>NUCLEOTIDE SEQUENCE [LARGE SCALE GENOMIC DNA]</scope>
    <source>
        <strain evidence="3 4">NBRC 108638</strain>
    </source>
</reference>
<dbReference type="AlphaFoldDB" id="A0A6V8L9Z8"/>
<proteinExistence type="predicted"/>
<dbReference type="Proteomes" id="UP000482960">
    <property type="component" value="Unassembled WGS sequence"/>
</dbReference>
<sequence length="440" mass="46294">MTGVQPYGVSGWQRDLPPASPQPPLGADTDAQVAIVGAGLAGLALAHALTRSVPPGDILVIEAGRAGDGATGRSTGIVGPGVGGPIAALVRKRGPAVARRMFGASVEGVAALRRLVKDLPDGCELSETYQLVAAQTPGHVARLREQAETLTGLGFDVRYLDRVQTADRLGVDRYHGALCYPDVVTINPWRLCQVLKESLLAAGVRIAEQTRVTGVRGGDPAQVLAGPVRVRARRVVLTTDGFTRAIGVHQKTLATIRTHVARTEVLPPELLARTGWNGDGAVIDSRSFFNYFRLTPERRLLFGGGPALLEERVTPARVAAVRERVARELAVVFPALAGVAIEDFWAGVTASTSDRMPIVGPVRGQPGVWFAGGWSGHGLAMSAYTAQTLPALLDSGLPGGEADLPWLRPAAGWAPTGRMGRLLLSGYLAGLDAADRLATR</sequence>
<dbReference type="Gene3D" id="3.30.9.10">
    <property type="entry name" value="D-Amino Acid Oxidase, subunit A, domain 2"/>
    <property type="match status" value="1"/>
</dbReference>
<dbReference type="Pfam" id="PF01266">
    <property type="entry name" value="DAO"/>
    <property type="match status" value="1"/>
</dbReference>
<protein>
    <submittedName>
        <fullName evidence="3">Putative oxidoreductase</fullName>
    </submittedName>
</protein>
<evidence type="ECO:0000313" key="4">
    <source>
        <dbReference type="Proteomes" id="UP000482960"/>
    </source>
</evidence>
<reference evidence="3 4" key="1">
    <citation type="submission" date="2020-03" db="EMBL/GenBank/DDBJ databases">
        <title>Whole genome shotgun sequence of Phytohabitans rumicis NBRC 108638.</title>
        <authorList>
            <person name="Komaki H."/>
            <person name="Tamura T."/>
        </authorList>
    </citation>
    <scope>NUCLEOTIDE SEQUENCE [LARGE SCALE GENOMIC DNA]</scope>
    <source>
        <strain evidence="3 4">NBRC 108638</strain>
    </source>
</reference>
<comment type="caution">
    <text evidence="3">The sequence shown here is derived from an EMBL/GenBank/DDBJ whole genome shotgun (WGS) entry which is preliminary data.</text>
</comment>
<dbReference type="InterPro" id="IPR036188">
    <property type="entry name" value="FAD/NAD-bd_sf"/>
</dbReference>
<organism evidence="3 4">
    <name type="scientific">Phytohabitans rumicis</name>
    <dbReference type="NCBI Taxonomy" id="1076125"/>
    <lineage>
        <taxon>Bacteria</taxon>
        <taxon>Bacillati</taxon>
        <taxon>Actinomycetota</taxon>
        <taxon>Actinomycetes</taxon>
        <taxon>Micromonosporales</taxon>
        <taxon>Micromonosporaceae</taxon>
    </lineage>
</organism>
<dbReference type="Gene3D" id="3.50.50.60">
    <property type="entry name" value="FAD/NAD(P)-binding domain"/>
    <property type="match status" value="1"/>
</dbReference>
<name>A0A6V8L9Z8_9ACTN</name>
<dbReference type="RefSeq" id="WP_173078656.1">
    <property type="nucleotide sequence ID" value="NZ_BAABJB010000004.1"/>
</dbReference>
<accession>A0A6V8L9Z8</accession>
<dbReference type="EMBL" id="BLPG01000001">
    <property type="protein sequence ID" value="GFJ91611.1"/>
    <property type="molecule type" value="Genomic_DNA"/>
</dbReference>
<gene>
    <name evidence="3" type="ORF">Prum_052530</name>
</gene>
<dbReference type="GO" id="GO:0005737">
    <property type="term" value="C:cytoplasm"/>
    <property type="evidence" value="ECO:0007669"/>
    <property type="project" value="TreeGrafter"/>
</dbReference>
<dbReference type="PANTHER" id="PTHR13847:SF281">
    <property type="entry name" value="FAD DEPENDENT OXIDOREDUCTASE DOMAIN-CONTAINING PROTEIN"/>
    <property type="match status" value="1"/>
</dbReference>
<evidence type="ECO:0000313" key="3">
    <source>
        <dbReference type="EMBL" id="GFJ91611.1"/>
    </source>
</evidence>
<dbReference type="PANTHER" id="PTHR13847">
    <property type="entry name" value="SARCOSINE DEHYDROGENASE-RELATED"/>
    <property type="match status" value="1"/>
</dbReference>
<dbReference type="SUPFAM" id="SSF51905">
    <property type="entry name" value="FAD/NAD(P)-binding domain"/>
    <property type="match status" value="1"/>
</dbReference>
<dbReference type="InterPro" id="IPR006076">
    <property type="entry name" value="FAD-dep_OxRdtase"/>
</dbReference>